<keyword evidence="9" id="KW-1133">Transmembrane helix</keyword>
<comment type="caution">
    <text evidence="13">The sequence shown here is derived from an EMBL/GenBank/DDBJ whole genome shotgun (WGS) entry which is preliminary data.</text>
</comment>
<dbReference type="InterPro" id="IPR005835">
    <property type="entry name" value="NTP_transferase_dom"/>
</dbReference>
<evidence type="ECO:0000256" key="8">
    <source>
        <dbReference type="SAM" id="MobiDB-lite"/>
    </source>
</evidence>
<proteinExistence type="inferred from homology"/>
<evidence type="ECO:0000256" key="5">
    <source>
        <dbReference type="ARBA" id="ARBA00022695"/>
    </source>
</evidence>
<gene>
    <name evidence="13" type="ORF">C2E20_2003</name>
</gene>
<dbReference type="Gene3D" id="3.90.550.10">
    <property type="entry name" value="Spore Coat Polysaccharide Biosynthesis Protein SpsA, Chain A"/>
    <property type="match status" value="1"/>
</dbReference>
<dbReference type="InterPro" id="IPR029044">
    <property type="entry name" value="Nucleotide-diphossugar_trans"/>
</dbReference>
<dbReference type="Pfam" id="PF25087">
    <property type="entry name" value="GMPPB_C"/>
    <property type="match status" value="1"/>
</dbReference>
<dbReference type="Gene3D" id="2.160.10.10">
    <property type="entry name" value="Hexapeptide repeat proteins"/>
    <property type="match status" value="1"/>
</dbReference>
<dbReference type="InterPro" id="IPR050486">
    <property type="entry name" value="Mannose-1P_guanyltransferase"/>
</dbReference>
<comment type="pathway">
    <text evidence="1">Nucleotide-sugar biosynthesis; GDP-alpha-D-mannose biosynthesis; GDP-alpha-D-mannose from alpha-D-mannose 1-phosphate (GTP route): step 1/1.</text>
</comment>
<evidence type="ECO:0000256" key="4">
    <source>
        <dbReference type="ARBA" id="ARBA00022679"/>
    </source>
</evidence>
<organism evidence="13 14">
    <name type="scientific">Micractinium conductrix</name>
    <dbReference type="NCBI Taxonomy" id="554055"/>
    <lineage>
        <taxon>Eukaryota</taxon>
        <taxon>Viridiplantae</taxon>
        <taxon>Chlorophyta</taxon>
        <taxon>core chlorophytes</taxon>
        <taxon>Trebouxiophyceae</taxon>
        <taxon>Chlorellales</taxon>
        <taxon>Chlorellaceae</taxon>
        <taxon>Chlorella clade</taxon>
        <taxon>Micractinium</taxon>
    </lineage>
</organism>
<accession>A0A2P6VLN8</accession>
<dbReference type="GO" id="GO:0005525">
    <property type="term" value="F:GTP binding"/>
    <property type="evidence" value="ECO:0007669"/>
    <property type="project" value="UniProtKB-KW"/>
</dbReference>
<keyword evidence="7" id="KW-0342">GTP-binding</keyword>
<keyword evidence="6" id="KW-0547">Nucleotide-binding</keyword>
<dbReference type="GO" id="GO:0004475">
    <property type="term" value="F:mannose-1-phosphate guanylyltransferase (GTP) activity"/>
    <property type="evidence" value="ECO:0007669"/>
    <property type="project" value="UniProtKB-EC"/>
</dbReference>
<evidence type="ECO:0000259" key="10">
    <source>
        <dbReference type="Pfam" id="PF00483"/>
    </source>
</evidence>
<sequence length="1281" mass="135621">MSAVAGAVTGDGAAAAAPPPAATASPAADPLPFFPDRRCVEEVVLPPLAQCHHYINVTNGIEAAPALQALGLPYRYLRLPSTRCEQQQFEALLNDLDSDLLMRLALGQCCLVYDFGSRNKKRGAPRAIWYGLEFIRYALRRLWLGEHGAAHLRGYSVTNVFEQHVSNLSNATKKKLRYYNRFIGPAGLPRLHLYGVYAATRNDGQREMYATLLRRCEGGDGGFGSSGSSGGSSGGGGAGPLPSLAERSASSSGGSSLAQPRKSRSQPLPTPMADGSKPAPKALVLVGGYGTRLRPLTLTVPKPIIDFANRPMIVHQIEALKAAGVDEVVLAINYRPQVMMDFLKEWEEKLGIKITCSQEPEPMGTAGPLALARHILWNDQNIPFFVLNSDVVCDYPMKELLEHHQATGAEGTILVTKVSDPSKYGVVVMDDAGKVKRFVEKPQTFVGDKINAGIYCLSPSILNRIQPRPTSIEKEIFPAVASDGKLFVMALEGYWMDVGQPQDYLTGLGLHLESVRRRVPEQLAEGPHITGNVIVDPSAKIGNDCLIGPNVAIGKFCEIGDGVRLSNCVILNRVTVKKYARVADSIIGWSSKLGSWSRIENKAVIGEDVFIKDEVYLNGAIVLPHKDIKESILEPGTIIIPTGACPCPCDYTIDPGCTCRDLSHNVTLSIAKPAALASYPLTPQQSAHAGERFNGRPYEGYTIGAPQTTAPMTVSLSYKGPAPESDARSETLALSPEVPLALSDSKRVAAAANLSSGLSPPPPLAGKWLFVRQREAMDRATQLGERSFFHEWMVLNGSQVTADGSECNKVGVSYTAFRNSQANKCFAPVNGCLANQLADLYTADDALYKAGECCGCCKAPLYFVSRWGGGSANEQQGKVEPGGRYSMQLPLLGAATSTVSVTVDAEALPLVVAAPVEVVQAKVCTTNNRTCNGAEPIGASGFLRVDVRNRQFAEATCTVSVGNCVEIFRPIAAQTASVPARSTRVFSFEVRRSTGEATATGSCTVSVTDSTGAVLSSKAVAFSTQETFIQPPPAPSPKGPSGTCSERCPSIFNVVCAAKASGCIGRLAQGIAIIAGPALALLALLVAWHRGYLSRTLSWLLGRPSSPPPAATRGDRGGKGRGGARSTASKGGLSAGEEPPGEDAVITVVPAGKAGTAGPPASGAFQPSSSMRRVQEMLAALGWSDAPGQVFFGSNPLAAGDEGSSADASLPLSMFPPSAVAGLHMGTPAAGLEVSPQQHAHALAQQAVQQQGMQQQAVEQQGMQQQGMQQQAIGQYTQYMQ</sequence>
<evidence type="ECO:0000256" key="6">
    <source>
        <dbReference type="ARBA" id="ARBA00022741"/>
    </source>
</evidence>
<evidence type="ECO:0000256" key="7">
    <source>
        <dbReference type="ARBA" id="ARBA00023134"/>
    </source>
</evidence>
<dbReference type="UniPathway" id="UPA00126">
    <property type="reaction ID" value="UER00930"/>
</dbReference>
<keyword evidence="9" id="KW-0472">Membrane</keyword>
<feature type="domain" description="Generative cell specific-1/HAP2" evidence="11">
    <location>
        <begin position="643"/>
        <end position="1057"/>
    </location>
</feature>
<dbReference type="InterPro" id="IPR018928">
    <property type="entry name" value="HAP2/GCS1_dom"/>
</dbReference>
<dbReference type="FunFam" id="3.90.550.10:FF:000013">
    <property type="entry name" value="mannose-1-phosphate guanyltransferase beta"/>
    <property type="match status" value="1"/>
</dbReference>
<feature type="compositionally biased region" description="Low complexity" evidence="8">
    <location>
        <begin position="240"/>
        <end position="260"/>
    </location>
</feature>
<comment type="similarity">
    <text evidence="2">Belongs to the transferase hexapeptide repeat family.</text>
</comment>
<evidence type="ECO:0000259" key="11">
    <source>
        <dbReference type="Pfam" id="PF10699"/>
    </source>
</evidence>
<evidence type="ECO:0000256" key="1">
    <source>
        <dbReference type="ARBA" id="ARBA00004823"/>
    </source>
</evidence>
<evidence type="ECO:0000256" key="9">
    <source>
        <dbReference type="SAM" id="Phobius"/>
    </source>
</evidence>
<dbReference type="InterPro" id="IPR045233">
    <property type="entry name" value="GMPPB_N"/>
</dbReference>
<evidence type="ECO:0000256" key="2">
    <source>
        <dbReference type="ARBA" id="ARBA00007274"/>
    </source>
</evidence>
<feature type="region of interest" description="Disordered" evidence="8">
    <location>
        <begin position="1103"/>
        <end position="1142"/>
    </location>
</feature>
<keyword evidence="9" id="KW-0812">Transmembrane</keyword>
<dbReference type="Pfam" id="PF10699">
    <property type="entry name" value="HAP2-GCS1"/>
    <property type="match status" value="1"/>
</dbReference>
<evidence type="ECO:0000313" key="14">
    <source>
        <dbReference type="Proteomes" id="UP000239649"/>
    </source>
</evidence>
<dbReference type="EC" id="2.7.7.13" evidence="3"/>
<feature type="domain" description="Nucleotidyl transferase" evidence="10">
    <location>
        <begin position="281"/>
        <end position="506"/>
    </location>
</feature>
<name>A0A2P6VLN8_9CHLO</name>
<feature type="compositionally biased region" description="Gly residues" evidence="8">
    <location>
        <begin position="223"/>
        <end position="239"/>
    </location>
</feature>
<dbReference type="InterPro" id="IPR056729">
    <property type="entry name" value="GMPPB_C"/>
</dbReference>
<reference evidence="13 14" key="1">
    <citation type="journal article" date="2018" name="Plant J.">
        <title>Genome sequences of Chlorella sorokiniana UTEX 1602 and Micractinium conductrix SAG 241.80: implications to maltose excretion by a green alga.</title>
        <authorList>
            <person name="Arriola M.B."/>
            <person name="Velmurugan N."/>
            <person name="Zhang Y."/>
            <person name="Plunkett M.H."/>
            <person name="Hondzo H."/>
            <person name="Barney B.M."/>
        </authorList>
    </citation>
    <scope>NUCLEOTIDE SEQUENCE [LARGE SCALE GENOMIC DNA]</scope>
    <source>
        <strain evidence="13 14">SAG 241.80</strain>
    </source>
</reference>
<feature type="transmembrane region" description="Helical" evidence="9">
    <location>
        <begin position="1067"/>
        <end position="1088"/>
    </location>
</feature>
<keyword evidence="5 13" id="KW-0548">Nucleotidyltransferase</keyword>
<evidence type="ECO:0000313" key="13">
    <source>
        <dbReference type="EMBL" id="PSC74994.1"/>
    </source>
</evidence>
<keyword evidence="14" id="KW-1185">Reference proteome</keyword>
<feature type="domain" description="Mannose-1-phosphate guanyltransferase C-terminal" evidence="12">
    <location>
        <begin position="529"/>
        <end position="638"/>
    </location>
</feature>
<dbReference type="STRING" id="554055.A0A2P6VLN8"/>
<dbReference type="Pfam" id="PF00483">
    <property type="entry name" value="NTP_transferase"/>
    <property type="match status" value="1"/>
</dbReference>
<keyword evidence="4" id="KW-0808">Transferase</keyword>
<dbReference type="Proteomes" id="UP000239649">
    <property type="component" value="Unassembled WGS sequence"/>
</dbReference>
<dbReference type="SUPFAM" id="SSF53448">
    <property type="entry name" value="Nucleotide-diphospho-sugar transferases"/>
    <property type="match status" value="1"/>
</dbReference>
<protein>
    <recommendedName>
        <fullName evidence="3">mannose-1-phosphate guanylyltransferase</fullName>
        <ecNumber evidence="3">2.7.7.13</ecNumber>
    </recommendedName>
</protein>
<dbReference type="CDD" id="cd06425">
    <property type="entry name" value="M1P_guanylylT_B_like_N"/>
    <property type="match status" value="1"/>
</dbReference>
<evidence type="ECO:0000259" key="12">
    <source>
        <dbReference type="Pfam" id="PF25087"/>
    </source>
</evidence>
<feature type="region of interest" description="Disordered" evidence="8">
    <location>
        <begin position="223"/>
        <end position="279"/>
    </location>
</feature>
<dbReference type="EMBL" id="LHPF02000003">
    <property type="protein sequence ID" value="PSC74994.1"/>
    <property type="molecule type" value="Genomic_DNA"/>
</dbReference>
<dbReference type="GO" id="GO:0009298">
    <property type="term" value="P:GDP-mannose biosynthetic process"/>
    <property type="evidence" value="ECO:0007669"/>
    <property type="project" value="UniProtKB-UniPathway"/>
</dbReference>
<dbReference type="OrthoDB" id="1733332at2759"/>
<evidence type="ECO:0000256" key="3">
    <source>
        <dbReference type="ARBA" id="ARBA00012387"/>
    </source>
</evidence>
<dbReference type="PANTHER" id="PTHR22572">
    <property type="entry name" value="SUGAR-1-PHOSPHATE GUANYL TRANSFERASE"/>
    <property type="match status" value="1"/>
</dbReference>